<organism evidence="2">
    <name type="scientific">marine metagenome</name>
    <dbReference type="NCBI Taxonomy" id="408172"/>
    <lineage>
        <taxon>unclassified sequences</taxon>
        <taxon>metagenomes</taxon>
        <taxon>ecological metagenomes</taxon>
    </lineage>
</organism>
<accession>A0A383A098</accession>
<keyword evidence="1" id="KW-0472">Membrane</keyword>
<keyword evidence="1" id="KW-0812">Transmembrane</keyword>
<evidence type="ECO:0000313" key="2">
    <source>
        <dbReference type="EMBL" id="SVE01326.1"/>
    </source>
</evidence>
<sequence>MKLDDGQWVHEVESGNPCSFLTSEGCAIHNGKPLQCRSYPFWHENMTSKSMWKLVGAFCPGIGIGPSVPIATIRKFLDRFKL</sequence>
<reference evidence="2" key="1">
    <citation type="submission" date="2018-05" db="EMBL/GenBank/DDBJ databases">
        <authorList>
            <person name="Lanie J.A."/>
            <person name="Ng W.-L."/>
            <person name="Kazmierczak K.M."/>
            <person name="Andrzejewski T.M."/>
            <person name="Davidsen T.M."/>
            <person name="Wayne K.J."/>
            <person name="Tettelin H."/>
            <person name="Glass J.I."/>
            <person name="Rusch D."/>
            <person name="Podicherti R."/>
            <person name="Tsui H.-C.T."/>
            <person name="Winkler M.E."/>
        </authorList>
    </citation>
    <scope>NUCLEOTIDE SEQUENCE</scope>
</reference>
<evidence type="ECO:0008006" key="3">
    <source>
        <dbReference type="Google" id="ProtNLM"/>
    </source>
</evidence>
<gene>
    <name evidence="2" type="ORF">METZ01_LOCUS454180</name>
</gene>
<dbReference type="AlphaFoldDB" id="A0A383A098"/>
<keyword evidence="1" id="KW-1133">Transmembrane helix</keyword>
<dbReference type="Pfam" id="PF03692">
    <property type="entry name" value="CxxCxxCC"/>
    <property type="match status" value="1"/>
</dbReference>
<proteinExistence type="predicted"/>
<protein>
    <recommendedName>
        <fullName evidence="3">Zinc/iron-chelating domain-containing protein</fullName>
    </recommendedName>
</protein>
<evidence type="ECO:0000256" key="1">
    <source>
        <dbReference type="SAM" id="Phobius"/>
    </source>
</evidence>
<dbReference type="InterPro" id="IPR005358">
    <property type="entry name" value="Puta_zinc/iron-chelating_dom"/>
</dbReference>
<dbReference type="EMBL" id="UINC01188219">
    <property type="protein sequence ID" value="SVE01326.1"/>
    <property type="molecule type" value="Genomic_DNA"/>
</dbReference>
<name>A0A383A098_9ZZZZ</name>
<feature type="transmembrane region" description="Helical" evidence="1">
    <location>
        <begin position="51"/>
        <end position="73"/>
    </location>
</feature>